<dbReference type="AlphaFoldDB" id="A0A1L3MG86"/>
<dbReference type="Proteomes" id="UP000182938">
    <property type="component" value="Chromosome"/>
</dbReference>
<evidence type="ECO:0000313" key="1">
    <source>
        <dbReference type="EMBL" id="APH01433.1"/>
    </source>
</evidence>
<reference evidence="1 2" key="1">
    <citation type="submission" date="2015-11" db="EMBL/GenBank/DDBJ databases">
        <authorList>
            <person name="Zhang Y."/>
            <person name="Guo Z."/>
        </authorList>
    </citation>
    <scope>NUCLEOTIDE SEQUENCE [LARGE SCALE GENOMIC DNA]</scope>
    <source>
        <strain evidence="1 2">YFY001</strain>
    </source>
</reference>
<protein>
    <submittedName>
        <fullName evidence="1">Uncharacterized protein</fullName>
    </submittedName>
</protein>
<dbReference type="SUPFAM" id="SSF51569">
    <property type="entry name" value="Aldolase"/>
    <property type="match status" value="1"/>
</dbReference>
<keyword evidence="2" id="KW-1185">Reference proteome</keyword>
<proteinExistence type="predicted"/>
<dbReference type="Gene3D" id="3.20.20.70">
    <property type="entry name" value="Aldolase class I"/>
    <property type="match status" value="1"/>
</dbReference>
<dbReference type="KEGG" id="jte:ASJ30_07705"/>
<dbReference type="InterPro" id="IPR013785">
    <property type="entry name" value="Aldolase_TIM"/>
</dbReference>
<organism evidence="1 2">
    <name type="scientific">Janibacter indicus</name>
    <dbReference type="NCBI Taxonomy" id="857417"/>
    <lineage>
        <taxon>Bacteria</taxon>
        <taxon>Bacillati</taxon>
        <taxon>Actinomycetota</taxon>
        <taxon>Actinomycetes</taxon>
        <taxon>Micrococcales</taxon>
        <taxon>Intrasporangiaceae</taxon>
        <taxon>Janibacter</taxon>
    </lineage>
</organism>
<sequence length="80" mass="8369">MQPHLAAFRAGRLDEARSINDELMPRALGLMRPRPGAATAKAALAPAGVISSAAARLPMVEEPPPGAVHQWLTARHSPAA</sequence>
<accession>A0A1L3MG86</accession>
<evidence type="ECO:0000313" key="2">
    <source>
        <dbReference type="Proteomes" id="UP000182938"/>
    </source>
</evidence>
<dbReference type="EMBL" id="CP013290">
    <property type="protein sequence ID" value="APH01433.1"/>
    <property type="molecule type" value="Genomic_DNA"/>
</dbReference>
<gene>
    <name evidence="1" type="ORF">ASJ30_07705</name>
</gene>
<name>A0A1L3MG86_9MICO</name>